<accession>A0A939IHM4</accession>
<protein>
    <submittedName>
        <fullName evidence="1">Uncharacterized protein</fullName>
    </submittedName>
</protein>
<evidence type="ECO:0000313" key="2">
    <source>
        <dbReference type="Proteomes" id="UP000664303"/>
    </source>
</evidence>
<dbReference type="EMBL" id="JAFKCZ010000002">
    <property type="protein sequence ID" value="MBN7795659.1"/>
    <property type="molecule type" value="Genomic_DNA"/>
</dbReference>
<proteinExistence type="predicted"/>
<dbReference type="AlphaFoldDB" id="A0A939IHM4"/>
<name>A0A939IHM4_9GAMM</name>
<dbReference type="SUPFAM" id="SSF53448">
    <property type="entry name" value="Nucleotide-diphospho-sugar transferases"/>
    <property type="match status" value="1"/>
</dbReference>
<evidence type="ECO:0000313" key="1">
    <source>
        <dbReference type="EMBL" id="MBN7795659.1"/>
    </source>
</evidence>
<reference evidence="1" key="1">
    <citation type="submission" date="2021-02" db="EMBL/GenBank/DDBJ databases">
        <title>PHA producing bacteria isolated from coastal sediment in Guangdong, Shenzhen.</title>
        <authorList>
            <person name="Zheng W."/>
            <person name="Yu S."/>
            <person name="Huang Y."/>
        </authorList>
    </citation>
    <scope>NUCLEOTIDE SEQUENCE</scope>
    <source>
        <strain evidence="1">TN14-10</strain>
    </source>
</reference>
<dbReference type="RefSeq" id="WP_206559095.1">
    <property type="nucleotide sequence ID" value="NZ_JAFKCZ010000002.1"/>
</dbReference>
<comment type="caution">
    <text evidence="1">The sequence shown here is derived from an EMBL/GenBank/DDBJ whole genome shotgun (WGS) entry which is preliminary data.</text>
</comment>
<organism evidence="1 2">
    <name type="scientific">Parahaliea mediterranea</name>
    <dbReference type="NCBI Taxonomy" id="651086"/>
    <lineage>
        <taxon>Bacteria</taxon>
        <taxon>Pseudomonadati</taxon>
        <taxon>Pseudomonadota</taxon>
        <taxon>Gammaproteobacteria</taxon>
        <taxon>Cellvibrionales</taxon>
        <taxon>Halieaceae</taxon>
        <taxon>Parahaliea</taxon>
    </lineage>
</organism>
<gene>
    <name evidence="1" type="ORF">JYP50_03585</name>
</gene>
<dbReference type="InterPro" id="IPR029044">
    <property type="entry name" value="Nucleotide-diphossugar_trans"/>
</dbReference>
<sequence length="617" mass="66844">MTDETRISYSFQVGGDNKTAEVPAAGGDEPLFAVDDHESLATAGGTLLVGKTTGAQMLVQQEVAMVLQHCTVFRTLAEHARHLVAVFPQLGGNVADAERVLGMVRDAGLLVSAASICERVNSGDAAEALDRAKAFVITCDRPAAVERLLESLLRKVRLAGQKQLYLVDDSRDPGNAARNREAVAQFNLVSPTTMHYVGEEAQSRLIAELETALPDDREAIRFLLQRERWQPMKTYGRARTLCLLLSVGDRCVIMDDDVLCEARIPAQRYSGVMFSDGMREAAFFDEAGQWQQQWFSAEFDPLSGHARCLGMGLGEALGELGVPALQAQQLRGTSASLFRTMGASSPVLVTQAGTLGDPGTANNGWLPNMTPASVEGMLSVPGGLMRALRSRQCWLGHPGPTVSKRAVMSQVTGLDNRRPLPPYFPALRGEDQLFGAMIDYLMPDSAVLEYDWAVPHMPLEERMGNVAGDSAVPRGGLQLVAAYLSRSKPEDTVTSFEARLESLATTLQALAGMPNGALLARYRVGMARAQAFTLQTINDRLADTGSLDADWKQYLEINARHCVEALQRPARLADVGDVPSGGDEEQVADVIRRSAGGFAAALRAWPRMREAARNFAF</sequence>
<keyword evidence="2" id="KW-1185">Reference proteome</keyword>
<dbReference type="Proteomes" id="UP000664303">
    <property type="component" value="Unassembled WGS sequence"/>
</dbReference>